<evidence type="ECO:0000313" key="4">
    <source>
        <dbReference type="Proteomes" id="UP000321548"/>
    </source>
</evidence>
<dbReference type="InterPro" id="IPR018376">
    <property type="entry name" value="Enoyl-CoA_hyd/isom_CS"/>
</dbReference>
<dbReference type="PANTHER" id="PTHR43459:SF1">
    <property type="entry name" value="EG:BACN32G11.4 PROTEIN"/>
    <property type="match status" value="1"/>
</dbReference>
<dbReference type="AlphaFoldDB" id="A0A5C8P1P0"/>
<name>A0A5C8P1P0_9BURK</name>
<sequence length="264" mass="28033">MAARLLSTMQDAVLQLTIANPEARNALHPDIYVEGIAALKRAAGDPAVRAIVIAGEGEHFCAGGNLNRLRENRSRPPEVQAESIDTLHEWIAAIRDCPKPVVAAVEGAAAGAGFSLTLACDLIVAAQNARFVMSYIRVGLTPDGGASHWLATRLPYQLAYEILACGHPVGAPRLHALGIVSELTEPGDALRAALARANELADGPAFALGRVKSLLSAGEREALSHQLVRERENFVAALHSDDAGEGIAAFLEKRVPRYHRGGPR</sequence>
<dbReference type="InterPro" id="IPR014748">
    <property type="entry name" value="Enoyl-CoA_hydra_C"/>
</dbReference>
<evidence type="ECO:0000256" key="2">
    <source>
        <dbReference type="RuleBase" id="RU003707"/>
    </source>
</evidence>
<dbReference type="PROSITE" id="PS00166">
    <property type="entry name" value="ENOYL_COA_HYDRATASE"/>
    <property type="match status" value="1"/>
</dbReference>
<comment type="caution">
    <text evidence="3">The sequence shown here is derived from an EMBL/GenBank/DDBJ whole genome shotgun (WGS) entry which is preliminary data.</text>
</comment>
<evidence type="ECO:0000313" key="3">
    <source>
        <dbReference type="EMBL" id="TXL67176.1"/>
    </source>
</evidence>
<dbReference type="RefSeq" id="WP_147703425.1">
    <property type="nucleotide sequence ID" value="NZ_VDUY01000002.1"/>
</dbReference>
<dbReference type="Proteomes" id="UP000321548">
    <property type="component" value="Unassembled WGS sequence"/>
</dbReference>
<dbReference type="Gene3D" id="1.10.12.10">
    <property type="entry name" value="Lyase 2-enoyl-coa Hydratase, Chain A, domain 2"/>
    <property type="match status" value="1"/>
</dbReference>
<dbReference type="Pfam" id="PF00378">
    <property type="entry name" value="ECH_1"/>
    <property type="match status" value="1"/>
</dbReference>
<dbReference type="SUPFAM" id="SSF52096">
    <property type="entry name" value="ClpP/crotonase"/>
    <property type="match status" value="1"/>
</dbReference>
<keyword evidence="4" id="KW-1185">Reference proteome</keyword>
<dbReference type="GO" id="GO:0004300">
    <property type="term" value="F:enoyl-CoA hydratase activity"/>
    <property type="evidence" value="ECO:0007669"/>
    <property type="project" value="UniProtKB-EC"/>
</dbReference>
<dbReference type="InterPro" id="IPR001753">
    <property type="entry name" value="Enoyl-CoA_hydra/iso"/>
</dbReference>
<dbReference type="EC" id="4.2.1.17" evidence="3"/>
<dbReference type="InterPro" id="IPR029045">
    <property type="entry name" value="ClpP/crotonase-like_dom_sf"/>
</dbReference>
<keyword evidence="3" id="KW-0456">Lyase</keyword>
<accession>A0A5C8P1P0</accession>
<dbReference type="OrthoDB" id="5515649at2"/>
<reference evidence="3 4" key="1">
    <citation type="submission" date="2019-06" db="EMBL/GenBank/DDBJ databases">
        <title>Quisquiliibacterium sp. nov., isolated from a maize field.</title>
        <authorList>
            <person name="Lin S.-Y."/>
            <person name="Tsai C.-F."/>
            <person name="Young C.-C."/>
        </authorList>
    </citation>
    <scope>NUCLEOTIDE SEQUENCE [LARGE SCALE GENOMIC DNA]</scope>
    <source>
        <strain evidence="3 4">CC-CFT501</strain>
    </source>
</reference>
<dbReference type="NCBIfam" id="NF046063">
    <property type="entry name" value="oxepin_alt"/>
    <property type="match status" value="1"/>
</dbReference>
<dbReference type="NCBIfam" id="NF005700">
    <property type="entry name" value="PRK07511.1"/>
    <property type="match status" value="1"/>
</dbReference>
<proteinExistence type="inferred from homology"/>
<gene>
    <name evidence="3" type="ORF">FHP08_06060</name>
</gene>
<dbReference type="PANTHER" id="PTHR43459">
    <property type="entry name" value="ENOYL-COA HYDRATASE"/>
    <property type="match status" value="1"/>
</dbReference>
<dbReference type="Gene3D" id="3.90.226.10">
    <property type="entry name" value="2-enoyl-CoA Hydratase, Chain A, domain 1"/>
    <property type="match status" value="1"/>
</dbReference>
<protein>
    <submittedName>
        <fullName evidence="3">Enoyl-CoA hydratase</fullName>
        <ecNumber evidence="3">4.2.1.17</ecNumber>
    </submittedName>
</protein>
<organism evidence="3 4">
    <name type="scientific">Zeimonas arvi</name>
    <dbReference type="NCBI Taxonomy" id="2498847"/>
    <lineage>
        <taxon>Bacteria</taxon>
        <taxon>Pseudomonadati</taxon>
        <taxon>Pseudomonadota</taxon>
        <taxon>Betaproteobacteria</taxon>
        <taxon>Burkholderiales</taxon>
        <taxon>Burkholderiaceae</taxon>
        <taxon>Zeimonas</taxon>
    </lineage>
</organism>
<dbReference type="EMBL" id="VDUY01000002">
    <property type="protein sequence ID" value="TXL67176.1"/>
    <property type="molecule type" value="Genomic_DNA"/>
</dbReference>
<evidence type="ECO:0000256" key="1">
    <source>
        <dbReference type="ARBA" id="ARBA00005254"/>
    </source>
</evidence>
<dbReference type="CDD" id="cd06558">
    <property type="entry name" value="crotonase-like"/>
    <property type="match status" value="1"/>
</dbReference>
<comment type="similarity">
    <text evidence="1 2">Belongs to the enoyl-CoA hydratase/isomerase family.</text>
</comment>